<dbReference type="PANTHER" id="PTHR11533:SF297">
    <property type="entry name" value="AMINOPEPTIDASE N"/>
    <property type="match status" value="1"/>
</dbReference>
<evidence type="ECO:0008006" key="6">
    <source>
        <dbReference type="Google" id="ProtNLM"/>
    </source>
</evidence>
<dbReference type="Gene3D" id="1.10.390.10">
    <property type="entry name" value="Neutral Protease Domain 2"/>
    <property type="match status" value="1"/>
</dbReference>
<dbReference type="InterPro" id="IPR050344">
    <property type="entry name" value="Peptidase_M1_aminopeptidases"/>
</dbReference>
<evidence type="ECO:0000259" key="3">
    <source>
        <dbReference type="Pfam" id="PF17900"/>
    </source>
</evidence>
<dbReference type="Pfam" id="PF01433">
    <property type="entry name" value="Peptidase_M1"/>
    <property type="match status" value="1"/>
</dbReference>
<feature type="region of interest" description="Disordered" evidence="1">
    <location>
        <begin position="59"/>
        <end position="91"/>
    </location>
</feature>
<feature type="region of interest" description="Disordered" evidence="1">
    <location>
        <begin position="1"/>
        <end position="35"/>
    </location>
</feature>
<reference evidence="5" key="1">
    <citation type="journal article" date="2019" name="Int. J. Syst. Evol. Microbiol.">
        <title>The Global Catalogue of Microorganisms (GCM) 10K type strain sequencing project: providing services to taxonomists for standard genome sequencing and annotation.</title>
        <authorList>
            <consortium name="The Broad Institute Genomics Platform"/>
            <consortium name="The Broad Institute Genome Sequencing Center for Infectious Disease"/>
            <person name="Wu L."/>
            <person name="Ma J."/>
        </authorList>
    </citation>
    <scope>NUCLEOTIDE SEQUENCE [LARGE SCALE GENOMIC DNA]</scope>
    <source>
        <strain evidence="5">JCM 17440</strain>
    </source>
</reference>
<keyword evidence="5" id="KW-1185">Reference proteome</keyword>
<evidence type="ECO:0000256" key="1">
    <source>
        <dbReference type="SAM" id="MobiDB-lite"/>
    </source>
</evidence>
<feature type="domain" description="Peptidase M1 membrane alanine aminopeptidase" evidence="2">
    <location>
        <begin position="413"/>
        <end position="553"/>
    </location>
</feature>
<sequence length="562" mass="59299">MPGGARHGQAGSVHKAGNSPSTRRPDRRALSRGRGVAGVAALAVAGSLAAACQVSPFGDGDEGGKSGPSSGPVAAGPAGPTTAGDNYVPGDGNGGYDIQNYALKLNITPNSAKQLDGTATITAVATERLARFNLDLTGLDVSSITVNGAPARQQRGGSELEVTPAKPLEKGAKFTAVVAYSGTPEPVSDPVLGRYGWIRTSDGVFVACQPSGAHTWFPSNDHPSDKATFDFEITVPPGLTAIANGEPETPPASTGGAPTGPGLPPDMPTGMPSLPPNMPPSPPPGGTPTGAPTTDPEVSPIALRRTATGTTSKWHVKAPMATYLATVDVGRFDVRTGKTSGGVPVITAVDPSVSGAGVDAFHRLNTQITEEWSKLFGPYPFSSTGGLIDNADVGFALEAQTRPVYGSFDLQPTIVAHELAHQWFGDSVSVTRWQDIWMNEGFATYAEWLWEERTGGKTVKQQFDLRYDSPRARELWDVPPGDPGRKQMFGRSVYDRGGMTLVALRDKVGEPTFYKILQTWTKERRHLGGTTAQFIATANRVSGKSLDSFFDDWLYQEGRPSK</sequence>
<dbReference type="EMBL" id="BAABAS010000003">
    <property type="protein sequence ID" value="GAA4224805.1"/>
    <property type="molecule type" value="Genomic_DNA"/>
</dbReference>
<feature type="compositionally biased region" description="Pro residues" evidence="1">
    <location>
        <begin position="261"/>
        <end position="286"/>
    </location>
</feature>
<proteinExistence type="predicted"/>
<gene>
    <name evidence="4" type="ORF">GCM10022254_05100</name>
</gene>
<feature type="domain" description="Aminopeptidase N-like N-terminal" evidence="3">
    <location>
        <begin position="100"/>
        <end position="247"/>
    </location>
</feature>
<name>A0ABP8BSJ1_9ACTN</name>
<organism evidence="4 5">
    <name type="scientific">Actinomadura meridiana</name>
    <dbReference type="NCBI Taxonomy" id="559626"/>
    <lineage>
        <taxon>Bacteria</taxon>
        <taxon>Bacillati</taxon>
        <taxon>Actinomycetota</taxon>
        <taxon>Actinomycetes</taxon>
        <taxon>Streptosporangiales</taxon>
        <taxon>Thermomonosporaceae</taxon>
        <taxon>Actinomadura</taxon>
    </lineage>
</organism>
<dbReference type="InterPro" id="IPR042097">
    <property type="entry name" value="Aminopeptidase_N-like_N_sf"/>
</dbReference>
<comment type="caution">
    <text evidence="4">The sequence shown here is derived from an EMBL/GenBank/DDBJ whole genome shotgun (WGS) entry which is preliminary data.</text>
</comment>
<dbReference type="InterPro" id="IPR027268">
    <property type="entry name" value="Peptidase_M4/M1_CTD_sf"/>
</dbReference>
<feature type="region of interest" description="Disordered" evidence="1">
    <location>
        <begin position="239"/>
        <end position="297"/>
    </location>
</feature>
<protein>
    <recommendedName>
        <fullName evidence="6">Membrane alanyl aminopeptidase</fullName>
    </recommendedName>
</protein>
<evidence type="ECO:0000313" key="5">
    <source>
        <dbReference type="Proteomes" id="UP001501710"/>
    </source>
</evidence>
<dbReference type="CDD" id="cd09603">
    <property type="entry name" value="M1_APN_like"/>
    <property type="match status" value="1"/>
</dbReference>
<accession>A0ABP8BSJ1</accession>
<dbReference type="InterPro" id="IPR014782">
    <property type="entry name" value="Peptidase_M1_dom"/>
</dbReference>
<dbReference type="Gene3D" id="2.60.40.1730">
    <property type="entry name" value="tricorn interacting facor f3 domain"/>
    <property type="match status" value="1"/>
</dbReference>
<feature type="compositionally biased region" description="Low complexity" evidence="1">
    <location>
        <begin position="67"/>
        <end position="85"/>
    </location>
</feature>
<dbReference type="Proteomes" id="UP001501710">
    <property type="component" value="Unassembled WGS sequence"/>
</dbReference>
<dbReference type="SUPFAM" id="SSF55486">
    <property type="entry name" value="Metalloproteases ('zincins'), catalytic domain"/>
    <property type="match status" value="1"/>
</dbReference>
<dbReference type="Pfam" id="PF17900">
    <property type="entry name" value="Peptidase_M1_N"/>
    <property type="match status" value="1"/>
</dbReference>
<evidence type="ECO:0000259" key="2">
    <source>
        <dbReference type="Pfam" id="PF01433"/>
    </source>
</evidence>
<dbReference type="PANTHER" id="PTHR11533">
    <property type="entry name" value="PROTEASE M1 ZINC METALLOPROTEASE"/>
    <property type="match status" value="1"/>
</dbReference>
<dbReference type="SUPFAM" id="SSF63737">
    <property type="entry name" value="Leukotriene A4 hydrolase N-terminal domain"/>
    <property type="match status" value="1"/>
</dbReference>
<dbReference type="InterPro" id="IPR045357">
    <property type="entry name" value="Aminopeptidase_N-like_N"/>
</dbReference>
<evidence type="ECO:0000313" key="4">
    <source>
        <dbReference type="EMBL" id="GAA4224805.1"/>
    </source>
</evidence>